<name>A0A7W9IGG5_9ACTN</name>
<reference evidence="4 5" key="1">
    <citation type="submission" date="2020-08" db="EMBL/GenBank/DDBJ databases">
        <title>Sequencing the genomes of 1000 actinobacteria strains.</title>
        <authorList>
            <person name="Klenk H.-P."/>
        </authorList>
    </citation>
    <scope>NUCLEOTIDE SEQUENCE [LARGE SCALE GENOMIC DNA]</scope>
    <source>
        <strain evidence="4 5">DSM 46887</strain>
    </source>
</reference>
<comment type="caution">
    <text evidence="4">The sequence shown here is derived from an EMBL/GenBank/DDBJ whole genome shotgun (WGS) entry which is preliminary data.</text>
</comment>
<keyword evidence="5" id="KW-1185">Reference proteome</keyword>
<feature type="region of interest" description="Disordered" evidence="2">
    <location>
        <begin position="1"/>
        <end position="22"/>
    </location>
</feature>
<proteinExistence type="predicted"/>
<evidence type="ECO:0000259" key="3">
    <source>
        <dbReference type="Pfam" id="PF23931"/>
    </source>
</evidence>
<evidence type="ECO:0000313" key="5">
    <source>
        <dbReference type="Proteomes" id="UP000540685"/>
    </source>
</evidence>
<gene>
    <name evidence="4" type="ORF">F4562_003384</name>
</gene>
<dbReference type="InterPro" id="IPR057630">
    <property type="entry name" value="Terminase_6"/>
</dbReference>
<evidence type="ECO:0000256" key="1">
    <source>
        <dbReference type="SAM" id="Coils"/>
    </source>
</evidence>
<dbReference type="RefSeq" id="WP_221207833.1">
    <property type="nucleotide sequence ID" value="NZ_JACHMP010000001.1"/>
</dbReference>
<feature type="coiled-coil region" evidence="1">
    <location>
        <begin position="45"/>
        <end position="85"/>
    </location>
</feature>
<dbReference type="Pfam" id="PF23931">
    <property type="entry name" value="Terminase_6"/>
    <property type="match status" value="1"/>
</dbReference>
<feature type="domain" description="Terminase small subunit actinomycetes phage-type" evidence="3">
    <location>
        <begin position="26"/>
        <end position="139"/>
    </location>
</feature>
<organism evidence="4 5">
    <name type="scientific">Streptosporangium becharense</name>
    <dbReference type="NCBI Taxonomy" id="1816182"/>
    <lineage>
        <taxon>Bacteria</taxon>
        <taxon>Bacillati</taxon>
        <taxon>Actinomycetota</taxon>
        <taxon>Actinomycetes</taxon>
        <taxon>Streptosporangiales</taxon>
        <taxon>Streptosporangiaceae</taxon>
        <taxon>Streptosporangium</taxon>
    </lineage>
</organism>
<dbReference type="AlphaFoldDB" id="A0A7W9IGG5"/>
<keyword evidence="1" id="KW-0175">Coiled coil</keyword>
<dbReference type="EMBL" id="JACHMP010000001">
    <property type="protein sequence ID" value="MBB5820322.1"/>
    <property type="molecule type" value="Genomic_DNA"/>
</dbReference>
<dbReference type="Proteomes" id="UP000540685">
    <property type="component" value="Unassembled WGS sequence"/>
</dbReference>
<evidence type="ECO:0000256" key="2">
    <source>
        <dbReference type="SAM" id="MobiDB-lite"/>
    </source>
</evidence>
<evidence type="ECO:0000313" key="4">
    <source>
        <dbReference type="EMBL" id="MBB5820322.1"/>
    </source>
</evidence>
<protein>
    <recommendedName>
        <fullName evidence="3">Terminase small subunit actinomycetes phage-type domain-containing protein</fullName>
    </recommendedName>
</protein>
<accession>A0A7W9IGG5</accession>
<sequence length="142" mass="15442">MPPRRRQLAAAPEPPTRERAPDLRDAVRAAVDAMDWLADSDQAMKALALRQAEEIEKAVDRAEELAELRRDLAGDEGALRRLRALESMCEVTKTVGWLGPQLQGVLRDLGGTPAARKAMKGDKPIGGRLAQLRADAAGEHDS</sequence>